<evidence type="ECO:0000256" key="2">
    <source>
        <dbReference type="ARBA" id="ARBA00022741"/>
    </source>
</evidence>
<dbReference type="GeneTree" id="ENSGT01140000282522"/>
<organism evidence="5 6">
    <name type="scientific">Astyanax mexicanus</name>
    <name type="common">Blind cave fish</name>
    <name type="synonym">Astyanax fasciatus mexicanus</name>
    <dbReference type="NCBI Taxonomy" id="7994"/>
    <lineage>
        <taxon>Eukaryota</taxon>
        <taxon>Metazoa</taxon>
        <taxon>Chordata</taxon>
        <taxon>Craniata</taxon>
        <taxon>Vertebrata</taxon>
        <taxon>Euteleostomi</taxon>
        <taxon>Actinopterygii</taxon>
        <taxon>Neopterygii</taxon>
        <taxon>Teleostei</taxon>
        <taxon>Ostariophysi</taxon>
        <taxon>Characiformes</taxon>
        <taxon>Characoidei</taxon>
        <taxon>Acestrorhamphidae</taxon>
        <taxon>Acestrorhamphinae</taxon>
        <taxon>Astyanax</taxon>
    </lineage>
</organism>
<dbReference type="GO" id="GO:0005525">
    <property type="term" value="F:GTP binding"/>
    <property type="evidence" value="ECO:0007669"/>
    <property type="project" value="UniProtKB-KW"/>
</dbReference>
<dbReference type="Ensembl" id="ENSAMXT00000047711.1">
    <property type="protein sequence ID" value="ENSAMXP00000034211.1"/>
    <property type="gene ID" value="ENSAMXG00000031683.1"/>
</dbReference>
<proteinExistence type="inferred from homology"/>
<feature type="domain" description="AIG1-type G" evidence="4">
    <location>
        <begin position="1"/>
        <end position="174"/>
    </location>
</feature>
<dbReference type="InParanoid" id="A0A3B1IWY1"/>
<dbReference type="FunFam" id="3.40.50.300:FF:000366">
    <property type="entry name" value="GTPase, IMAP family member 2"/>
    <property type="match status" value="1"/>
</dbReference>
<evidence type="ECO:0000256" key="1">
    <source>
        <dbReference type="ARBA" id="ARBA00008535"/>
    </source>
</evidence>
<reference evidence="6" key="1">
    <citation type="submission" date="2013-03" db="EMBL/GenBank/DDBJ databases">
        <authorList>
            <person name="Jeffery W."/>
            <person name="Warren W."/>
            <person name="Wilson R.K."/>
        </authorList>
    </citation>
    <scope>NUCLEOTIDE SEQUENCE</scope>
    <source>
        <strain evidence="6">female</strain>
    </source>
</reference>
<keyword evidence="2" id="KW-0547">Nucleotide-binding</keyword>
<name>A0A3B1IWY1_ASTMX</name>
<dbReference type="STRING" id="7994.ENSAMXP00000034211"/>
<comment type="similarity">
    <text evidence="1">Belongs to the TRAFAC class TrmE-Era-EngA-EngB-Septin-like GTPase superfamily. AIG1/Toc34/Toc159-like paraseptin GTPase family. IAN subfamily.</text>
</comment>
<evidence type="ECO:0000313" key="6">
    <source>
        <dbReference type="Proteomes" id="UP000018467"/>
    </source>
</evidence>
<reference evidence="5" key="4">
    <citation type="submission" date="2025-09" db="UniProtKB">
        <authorList>
            <consortium name="Ensembl"/>
        </authorList>
    </citation>
    <scope>IDENTIFICATION</scope>
</reference>
<reference evidence="6" key="2">
    <citation type="journal article" date="2014" name="Nat. Commun.">
        <title>The cavefish genome reveals candidate genes for eye loss.</title>
        <authorList>
            <person name="McGaugh S.E."/>
            <person name="Gross J.B."/>
            <person name="Aken B."/>
            <person name="Blin M."/>
            <person name="Borowsky R."/>
            <person name="Chalopin D."/>
            <person name="Hinaux H."/>
            <person name="Jeffery W.R."/>
            <person name="Keene A."/>
            <person name="Ma L."/>
            <person name="Minx P."/>
            <person name="Murphy D."/>
            <person name="O'Quin K.E."/>
            <person name="Retaux S."/>
            <person name="Rohner N."/>
            <person name="Searle S.M."/>
            <person name="Stahl B.A."/>
            <person name="Tabin C."/>
            <person name="Volff J.N."/>
            <person name="Yoshizawa M."/>
            <person name="Warren W.C."/>
        </authorList>
    </citation>
    <scope>NUCLEOTIDE SEQUENCE [LARGE SCALE GENOMIC DNA]</scope>
    <source>
        <strain evidence="6">female</strain>
    </source>
</reference>
<dbReference type="InterPro" id="IPR027417">
    <property type="entry name" value="P-loop_NTPase"/>
</dbReference>
<dbReference type="Pfam" id="PF04548">
    <property type="entry name" value="AIG1"/>
    <property type="match status" value="1"/>
</dbReference>
<protein>
    <recommendedName>
        <fullName evidence="4">AIG1-type G domain-containing protein</fullName>
    </recommendedName>
</protein>
<dbReference type="InterPro" id="IPR006703">
    <property type="entry name" value="G_AIG1"/>
</dbReference>
<dbReference type="AlphaFoldDB" id="A0A3B1IWY1"/>
<dbReference type="PROSITE" id="PS51720">
    <property type="entry name" value="G_AIG1"/>
    <property type="match status" value="1"/>
</dbReference>
<accession>A0A3B1IWY1</accession>
<sequence>GSGKSCSGNTILNKKHFLSEASAKSVTLRCQHETEIINGRKVTVVDTPGWDCTELSLQEVEREIQQVLQTLNGPYSFLLVIRVGLVEVEEINKISELRNVLGSSYLEHTTILFTQKDNLEGKSFDSFIQGNADLRELVSRNRNRVHVLNNRDARDRRQVEELLQKIAIMHEENR</sequence>
<evidence type="ECO:0000313" key="5">
    <source>
        <dbReference type="Ensembl" id="ENSAMXP00000034211.1"/>
    </source>
</evidence>
<dbReference type="Bgee" id="ENSAMXG00000031683">
    <property type="expression patterns" value="Expressed in muscle tissue and 6 other cell types or tissues"/>
</dbReference>
<keyword evidence="3" id="KW-0342">GTP-binding</keyword>
<dbReference type="PANTHER" id="PTHR10903">
    <property type="entry name" value="GTPASE, IMAP FAMILY MEMBER-RELATED"/>
    <property type="match status" value="1"/>
</dbReference>
<dbReference type="SUPFAM" id="SSF52540">
    <property type="entry name" value="P-loop containing nucleoside triphosphate hydrolases"/>
    <property type="match status" value="1"/>
</dbReference>
<dbReference type="InterPro" id="IPR045058">
    <property type="entry name" value="GIMA/IAN/Toc"/>
</dbReference>
<reference evidence="5" key="3">
    <citation type="submission" date="2025-08" db="UniProtKB">
        <authorList>
            <consortium name="Ensembl"/>
        </authorList>
    </citation>
    <scope>IDENTIFICATION</scope>
</reference>
<evidence type="ECO:0000259" key="4">
    <source>
        <dbReference type="PROSITE" id="PS51720"/>
    </source>
</evidence>
<dbReference type="Gene3D" id="3.40.50.300">
    <property type="entry name" value="P-loop containing nucleotide triphosphate hydrolases"/>
    <property type="match status" value="1"/>
</dbReference>
<dbReference type="Proteomes" id="UP000018467">
    <property type="component" value="Unassembled WGS sequence"/>
</dbReference>
<dbReference type="PANTHER" id="PTHR10903:SF186">
    <property type="entry name" value="GTPASE IMAP FAMILY MEMBER 4-LIKE-RELATED"/>
    <property type="match status" value="1"/>
</dbReference>
<keyword evidence="6" id="KW-1185">Reference proteome</keyword>
<evidence type="ECO:0000256" key="3">
    <source>
        <dbReference type="ARBA" id="ARBA00023134"/>
    </source>
</evidence>